<dbReference type="EMBL" id="CAAALY010248396">
    <property type="protein sequence ID" value="VEL34788.1"/>
    <property type="molecule type" value="Genomic_DNA"/>
</dbReference>
<comment type="caution">
    <text evidence="1">The sequence shown here is derived from an EMBL/GenBank/DDBJ whole genome shotgun (WGS) entry which is preliminary data.</text>
</comment>
<keyword evidence="2" id="KW-1185">Reference proteome</keyword>
<reference evidence="1" key="1">
    <citation type="submission" date="2018-11" db="EMBL/GenBank/DDBJ databases">
        <authorList>
            <consortium name="Pathogen Informatics"/>
        </authorList>
    </citation>
    <scope>NUCLEOTIDE SEQUENCE</scope>
</reference>
<sequence>MCALFGKFGVVLSHLQFTLTPLFRSANPTRASYPDLSHGLVDLFLIFLVDRFHSVPVPVRVLLQAPFIKILEARTGLPHRAEHLCPDSHDCRYQTLPSQVVSLIKPVLPEQTVDAYL</sequence>
<protein>
    <submittedName>
        <fullName evidence="1">Uncharacterized protein</fullName>
    </submittedName>
</protein>
<organism evidence="1 2">
    <name type="scientific">Protopolystoma xenopodis</name>
    <dbReference type="NCBI Taxonomy" id="117903"/>
    <lineage>
        <taxon>Eukaryota</taxon>
        <taxon>Metazoa</taxon>
        <taxon>Spiralia</taxon>
        <taxon>Lophotrochozoa</taxon>
        <taxon>Platyhelminthes</taxon>
        <taxon>Monogenea</taxon>
        <taxon>Polyopisthocotylea</taxon>
        <taxon>Polystomatidea</taxon>
        <taxon>Polystomatidae</taxon>
        <taxon>Protopolystoma</taxon>
    </lineage>
</organism>
<evidence type="ECO:0000313" key="2">
    <source>
        <dbReference type="Proteomes" id="UP000784294"/>
    </source>
</evidence>
<proteinExistence type="predicted"/>
<name>A0A3S5CN86_9PLAT</name>
<accession>A0A3S5CN86</accession>
<gene>
    <name evidence="1" type="ORF">PXEA_LOCUS28228</name>
</gene>
<dbReference type="Proteomes" id="UP000784294">
    <property type="component" value="Unassembled WGS sequence"/>
</dbReference>
<evidence type="ECO:0000313" key="1">
    <source>
        <dbReference type="EMBL" id="VEL34788.1"/>
    </source>
</evidence>
<dbReference type="AlphaFoldDB" id="A0A3S5CN86"/>